<name>B6W6A6_9FIRM</name>
<organism evidence="1 2">
    <name type="scientific">Anaerococcus hydrogenalis DSM 7454</name>
    <dbReference type="NCBI Taxonomy" id="561177"/>
    <lineage>
        <taxon>Bacteria</taxon>
        <taxon>Bacillati</taxon>
        <taxon>Bacillota</taxon>
        <taxon>Tissierellia</taxon>
        <taxon>Tissierellales</taxon>
        <taxon>Peptoniphilaceae</taxon>
        <taxon>Anaerococcus</taxon>
    </lineage>
</organism>
<reference evidence="1 2" key="1">
    <citation type="submission" date="2008-09" db="EMBL/GenBank/DDBJ databases">
        <authorList>
            <person name="Fulton L."/>
            <person name="Clifton S."/>
            <person name="Fulton B."/>
            <person name="Xu J."/>
            <person name="Minx P."/>
            <person name="Pepin K.H."/>
            <person name="Johnson M."/>
            <person name="Thiruvilangam P."/>
            <person name="Bhonagiri V."/>
            <person name="Nash W.E."/>
            <person name="Mardis E.R."/>
            <person name="Wilson R.K."/>
        </authorList>
    </citation>
    <scope>NUCLEOTIDE SEQUENCE [LARGE SCALE GENOMIC DNA]</scope>
    <source>
        <strain evidence="1 2">DSM 7454</strain>
    </source>
</reference>
<accession>B6W6A6</accession>
<evidence type="ECO:0000313" key="2">
    <source>
        <dbReference type="Proteomes" id="UP000005451"/>
    </source>
</evidence>
<dbReference type="STRING" id="561177.ANHYDRO_00086"/>
<proteinExistence type="predicted"/>
<reference evidence="1 2" key="2">
    <citation type="submission" date="2008-10" db="EMBL/GenBank/DDBJ databases">
        <title>Draft genome sequence of Anaerococcus hydrogenalis (DSM 7454).</title>
        <authorList>
            <person name="Sudarsanam P."/>
            <person name="Ley R."/>
            <person name="Guruge J."/>
            <person name="Turnbaugh P.J."/>
            <person name="Mahowald M."/>
            <person name="Liep D."/>
            <person name="Gordon J."/>
        </authorList>
    </citation>
    <scope>NUCLEOTIDE SEQUENCE [LARGE SCALE GENOMIC DNA]</scope>
    <source>
        <strain evidence="1 2">DSM 7454</strain>
    </source>
</reference>
<gene>
    <name evidence="1" type="ORF">ANHYDRO_00086</name>
</gene>
<protein>
    <submittedName>
        <fullName evidence="1">Uncharacterized protein</fullName>
    </submittedName>
</protein>
<dbReference type="EMBL" id="ABXA01000002">
    <property type="protein sequence ID" value="EEB37054.1"/>
    <property type="molecule type" value="Genomic_DNA"/>
</dbReference>
<dbReference type="Proteomes" id="UP000005451">
    <property type="component" value="Unassembled WGS sequence"/>
</dbReference>
<dbReference type="AlphaFoldDB" id="B6W6A6"/>
<comment type="caution">
    <text evidence="1">The sequence shown here is derived from an EMBL/GenBank/DDBJ whole genome shotgun (WGS) entry which is preliminary data.</text>
</comment>
<evidence type="ECO:0000313" key="1">
    <source>
        <dbReference type="EMBL" id="EEB37054.1"/>
    </source>
</evidence>
<sequence>MKKINTDRCYAIESNNSVVFFLCSKLGGQNGKDKKPHLKQFNI</sequence>